<dbReference type="AlphaFoldDB" id="A0A067S8E6"/>
<sequence>MTSSKASEGDGHDPQPGKSHDSSGSLSRVLVTATDSDLVDHRVVVPLLQSYEETLVLAIELLGEHFDGMPTVEEFSLKILYALKSTAKNTVSAGIVPRLWMQSVANGDALLLVKKGRPAHLPVTDLVVFECKQPGIKKAKFKFCGVAPAPRSYKHAQSSALAVVKSTMKNKNPTMDDIILRVVVDDGEGSPQASRLSHIKDTDWADFLALIKKEQSRIVFRVTETTKSLAKA</sequence>
<organism evidence="2 3">
    <name type="scientific">Galerina marginata (strain CBS 339.88)</name>
    <dbReference type="NCBI Taxonomy" id="685588"/>
    <lineage>
        <taxon>Eukaryota</taxon>
        <taxon>Fungi</taxon>
        <taxon>Dikarya</taxon>
        <taxon>Basidiomycota</taxon>
        <taxon>Agaricomycotina</taxon>
        <taxon>Agaricomycetes</taxon>
        <taxon>Agaricomycetidae</taxon>
        <taxon>Agaricales</taxon>
        <taxon>Agaricineae</taxon>
        <taxon>Strophariaceae</taxon>
        <taxon>Galerina</taxon>
    </lineage>
</organism>
<reference evidence="3" key="1">
    <citation type="journal article" date="2014" name="Proc. Natl. Acad. Sci. U.S.A.">
        <title>Extensive sampling of basidiomycete genomes demonstrates inadequacy of the white-rot/brown-rot paradigm for wood decay fungi.</title>
        <authorList>
            <person name="Riley R."/>
            <person name="Salamov A.A."/>
            <person name="Brown D.W."/>
            <person name="Nagy L.G."/>
            <person name="Floudas D."/>
            <person name="Held B.W."/>
            <person name="Levasseur A."/>
            <person name="Lombard V."/>
            <person name="Morin E."/>
            <person name="Otillar R."/>
            <person name="Lindquist E.A."/>
            <person name="Sun H."/>
            <person name="LaButti K.M."/>
            <person name="Schmutz J."/>
            <person name="Jabbour D."/>
            <person name="Luo H."/>
            <person name="Baker S.E."/>
            <person name="Pisabarro A.G."/>
            <person name="Walton J.D."/>
            <person name="Blanchette R.A."/>
            <person name="Henrissat B."/>
            <person name="Martin F."/>
            <person name="Cullen D."/>
            <person name="Hibbett D.S."/>
            <person name="Grigoriev I.V."/>
        </authorList>
    </citation>
    <scope>NUCLEOTIDE SEQUENCE [LARGE SCALE GENOMIC DNA]</scope>
    <source>
        <strain evidence="3">CBS 339.88</strain>
    </source>
</reference>
<dbReference type="EMBL" id="KL142417">
    <property type="protein sequence ID" value="KDR67086.1"/>
    <property type="molecule type" value="Genomic_DNA"/>
</dbReference>
<feature type="region of interest" description="Disordered" evidence="1">
    <location>
        <begin position="1"/>
        <end position="26"/>
    </location>
</feature>
<accession>A0A067S8E6</accession>
<evidence type="ECO:0000256" key="1">
    <source>
        <dbReference type="SAM" id="MobiDB-lite"/>
    </source>
</evidence>
<evidence type="ECO:0000313" key="3">
    <source>
        <dbReference type="Proteomes" id="UP000027222"/>
    </source>
</evidence>
<dbReference type="HOGENOM" id="CLU_1194959_0_0_1"/>
<dbReference type="Proteomes" id="UP000027222">
    <property type="component" value="Unassembled WGS sequence"/>
</dbReference>
<evidence type="ECO:0000313" key="2">
    <source>
        <dbReference type="EMBL" id="KDR67086.1"/>
    </source>
</evidence>
<feature type="compositionally biased region" description="Basic and acidic residues" evidence="1">
    <location>
        <begin position="7"/>
        <end position="21"/>
    </location>
</feature>
<proteinExistence type="predicted"/>
<gene>
    <name evidence="2" type="ORF">GALMADRAFT_258496</name>
</gene>
<keyword evidence="3" id="KW-1185">Reference proteome</keyword>
<protein>
    <submittedName>
        <fullName evidence="2">Uncharacterized protein</fullName>
    </submittedName>
</protein>
<name>A0A067S8E6_GALM3</name>